<protein>
    <recommendedName>
        <fullName evidence="3">PknH-like extracellular domain-containing protein</fullName>
    </recommendedName>
</protein>
<evidence type="ECO:0000313" key="1">
    <source>
        <dbReference type="EMBL" id="MFC4265321.1"/>
    </source>
</evidence>
<gene>
    <name evidence="1" type="ORF">ACFOW9_06880</name>
</gene>
<dbReference type="EMBL" id="JBHSCQ010000006">
    <property type="protein sequence ID" value="MFC4265321.1"/>
    <property type="molecule type" value="Genomic_DNA"/>
</dbReference>
<proteinExistence type="predicted"/>
<reference evidence="2" key="1">
    <citation type="journal article" date="2019" name="Int. J. Syst. Evol. Microbiol.">
        <title>The Global Catalogue of Microorganisms (GCM) 10K type strain sequencing project: providing services to taxonomists for standard genome sequencing and annotation.</title>
        <authorList>
            <consortium name="The Broad Institute Genomics Platform"/>
            <consortium name="The Broad Institute Genome Sequencing Center for Infectious Disease"/>
            <person name="Wu L."/>
            <person name="Ma J."/>
        </authorList>
    </citation>
    <scope>NUCLEOTIDE SEQUENCE [LARGE SCALE GENOMIC DNA]</scope>
    <source>
        <strain evidence="2">CGMCC 1.10698</strain>
    </source>
</reference>
<dbReference type="RefSeq" id="WP_230067353.1">
    <property type="nucleotide sequence ID" value="NZ_BAABLL010000003.1"/>
</dbReference>
<accession>A0ABV8QYQ8</accession>
<evidence type="ECO:0008006" key="3">
    <source>
        <dbReference type="Google" id="ProtNLM"/>
    </source>
</evidence>
<organism evidence="1 2">
    <name type="scientific">Arthrobacter cryoconiti</name>
    <dbReference type="NCBI Taxonomy" id="748907"/>
    <lineage>
        <taxon>Bacteria</taxon>
        <taxon>Bacillati</taxon>
        <taxon>Actinomycetota</taxon>
        <taxon>Actinomycetes</taxon>
        <taxon>Micrococcales</taxon>
        <taxon>Micrococcaceae</taxon>
        <taxon>Arthrobacter</taxon>
    </lineage>
</organism>
<comment type="caution">
    <text evidence="1">The sequence shown here is derived from an EMBL/GenBank/DDBJ whole genome shotgun (WGS) entry which is preliminary data.</text>
</comment>
<dbReference type="Proteomes" id="UP001595773">
    <property type="component" value="Unassembled WGS sequence"/>
</dbReference>
<evidence type="ECO:0000313" key="2">
    <source>
        <dbReference type="Proteomes" id="UP001595773"/>
    </source>
</evidence>
<name>A0ABV8QYQ8_9MICC</name>
<sequence>MKTMVTGPGTSGTRRSGVQTLALMVCLATASVAGISGCSIAVPAPESTGAASAAGQQSFAAPTVQAGHDAAGVAAKNMTFDAGVTLSPGVPVGYSDVFGETPGSYDSSPAAPEWTRTSNNVAGQSSYSNAAGCIAAYWTTTNQGPLIEAGDDKASTKKLFKYLIPSVVEDSLKEATLPWVTQAGKPGPSISFLRYDTHASEGVAASSVWARMLGTADTGLLVSLSCPSDELLAATTPAVMKKLSVVPPTS</sequence>
<keyword evidence="2" id="KW-1185">Reference proteome</keyword>